<reference evidence="3" key="1">
    <citation type="submission" date="2023-01" db="EMBL/GenBank/DDBJ databases">
        <title>Genome assembly of the deep-sea coral Lophelia pertusa.</title>
        <authorList>
            <person name="Herrera S."/>
            <person name="Cordes E."/>
        </authorList>
    </citation>
    <scope>NUCLEOTIDE SEQUENCE</scope>
    <source>
        <strain evidence="3">USNM1676648</strain>
        <tissue evidence="3">Polyp</tissue>
    </source>
</reference>
<evidence type="ECO:0000313" key="4">
    <source>
        <dbReference type="Proteomes" id="UP001163046"/>
    </source>
</evidence>
<feature type="transmembrane region" description="Helical" evidence="1">
    <location>
        <begin position="139"/>
        <end position="163"/>
    </location>
</feature>
<evidence type="ECO:0000313" key="3">
    <source>
        <dbReference type="EMBL" id="KAJ7326050.1"/>
    </source>
</evidence>
<accession>A0A9W9Y9B3</accession>
<evidence type="ECO:0000256" key="1">
    <source>
        <dbReference type="SAM" id="Phobius"/>
    </source>
</evidence>
<protein>
    <recommendedName>
        <fullName evidence="2">LolA-like domain-containing protein</fullName>
    </recommendedName>
</protein>
<keyword evidence="1" id="KW-0812">Transmembrane</keyword>
<keyword evidence="1" id="KW-0472">Membrane</keyword>
<dbReference type="Proteomes" id="UP001163046">
    <property type="component" value="Unassembled WGS sequence"/>
</dbReference>
<keyword evidence="1" id="KW-1133">Transmembrane helix</keyword>
<dbReference type="EMBL" id="MU827804">
    <property type="protein sequence ID" value="KAJ7326050.1"/>
    <property type="molecule type" value="Genomic_DNA"/>
</dbReference>
<comment type="caution">
    <text evidence="3">The sequence shown here is derived from an EMBL/GenBank/DDBJ whole genome shotgun (WGS) entry which is preliminary data.</text>
</comment>
<proteinExistence type="predicted"/>
<dbReference type="PANTHER" id="PTHR36902">
    <property type="entry name" value="ENRICHED IN SURFACE-LABELED PROTEOME PROTEIN 9"/>
    <property type="match status" value="1"/>
</dbReference>
<sequence>MAGRHHYRIDAPFGKVALFEDPEARPMYQGKGVARGIKCDVWRQTRVNWPGNVNKAKTIWRWYFTQKTLLENEEPQPVPVRLEIEGNITINATVDIEYEFNLNLYSFESRYPTSNAFSVSSVCPKEPTTQANSRLSSGAVAGVAIACIVLGLLLGALVVYLVYKRVALARMGPPPMKFP</sequence>
<dbReference type="AlphaFoldDB" id="A0A9W9Y9B3"/>
<keyword evidence="4" id="KW-1185">Reference proteome</keyword>
<gene>
    <name evidence="3" type="ORF">OS493_028306</name>
</gene>
<dbReference type="OrthoDB" id="5983572at2759"/>
<evidence type="ECO:0000259" key="2">
    <source>
        <dbReference type="Pfam" id="PF25898"/>
    </source>
</evidence>
<dbReference type="Pfam" id="PF25898">
    <property type="entry name" value="LolA_2nd_metazoa"/>
    <property type="match status" value="1"/>
</dbReference>
<dbReference type="InterPro" id="IPR058831">
    <property type="entry name" value="LolA-like_dom_2nd"/>
</dbReference>
<feature type="domain" description="LolA-like" evidence="2">
    <location>
        <begin position="18"/>
        <end position="121"/>
    </location>
</feature>
<name>A0A9W9Y9B3_9CNID</name>
<dbReference type="PANTHER" id="PTHR36902:SF1">
    <property type="entry name" value="ENRICHED IN SURFACE-LABELED PROTEOME PROTEIN 9"/>
    <property type="match status" value="1"/>
</dbReference>
<organism evidence="3 4">
    <name type="scientific">Desmophyllum pertusum</name>
    <dbReference type="NCBI Taxonomy" id="174260"/>
    <lineage>
        <taxon>Eukaryota</taxon>
        <taxon>Metazoa</taxon>
        <taxon>Cnidaria</taxon>
        <taxon>Anthozoa</taxon>
        <taxon>Hexacorallia</taxon>
        <taxon>Scleractinia</taxon>
        <taxon>Caryophylliina</taxon>
        <taxon>Caryophylliidae</taxon>
        <taxon>Desmophyllum</taxon>
    </lineage>
</organism>